<gene>
    <name evidence="1" type="ORF">GPM918_LOCUS3838</name>
    <name evidence="2" type="ORF">OVA965_LOCUS41061</name>
    <name evidence="3" type="ORF">SRO942_LOCUS3838</name>
    <name evidence="4" type="ORF">TMI583_LOCUS42616</name>
</gene>
<dbReference type="EMBL" id="CAJOBA010069383">
    <property type="protein sequence ID" value="CAF4382500.1"/>
    <property type="molecule type" value="Genomic_DNA"/>
</dbReference>
<dbReference type="EMBL" id="CAJOBC010000491">
    <property type="protein sequence ID" value="CAF3592710.1"/>
    <property type="molecule type" value="Genomic_DNA"/>
</dbReference>
<dbReference type="Proteomes" id="UP000681722">
    <property type="component" value="Unassembled WGS sequence"/>
</dbReference>
<evidence type="ECO:0000313" key="1">
    <source>
        <dbReference type="EMBL" id="CAF0807210.1"/>
    </source>
</evidence>
<evidence type="ECO:0000313" key="4">
    <source>
        <dbReference type="EMBL" id="CAF4382500.1"/>
    </source>
</evidence>
<dbReference type="Proteomes" id="UP000663829">
    <property type="component" value="Unassembled WGS sequence"/>
</dbReference>
<dbReference type="OrthoDB" id="10005252at2759"/>
<evidence type="ECO:0000313" key="5">
    <source>
        <dbReference type="Proteomes" id="UP000663829"/>
    </source>
</evidence>
<dbReference type="AlphaFoldDB" id="A0A813T8S5"/>
<dbReference type="Proteomes" id="UP000677228">
    <property type="component" value="Unassembled WGS sequence"/>
</dbReference>
<proteinExistence type="predicted"/>
<dbReference type="EMBL" id="CAJNOK010046262">
    <property type="protein sequence ID" value="CAF1582578.1"/>
    <property type="molecule type" value="Genomic_DNA"/>
</dbReference>
<dbReference type="Proteomes" id="UP000682733">
    <property type="component" value="Unassembled WGS sequence"/>
</dbReference>
<name>A0A813T8S5_9BILA</name>
<reference evidence="1" key="1">
    <citation type="submission" date="2021-02" db="EMBL/GenBank/DDBJ databases">
        <authorList>
            <person name="Nowell W R."/>
        </authorList>
    </citation>
    <scope>NUCLEOTIDE SEQUENCE</scope>
</reference>
<protein>
    <submittedName>
        <fullName evidence="1">Uncharacterized protein</fullName>
    </submittedName>
</protein>
<keyword evidence="5" id="KW-1185">Reference proteome</keyword>
<accession>A0A813T8S5</accession>
<organism evidence="1 5">
    <name type="scientific">Didymodactylos carnosus</name>
    <dbReference type="NCBI Taxonomy" id="1234261"/>
    <lineage>
        <taxon>Eukaryota</taxon>
        <taxon>Metazoa</taxon>
        <taxon>Spiralia</taxon>
        <taxon>Gnathifera</taxon>
        <taxon>Rotifera</taxon>
        <taxon>Eurotatoria</taxon>
        <taxon>Bdelloidea</taxon>
        <taxon>Philodinida</taxon>
        <taxon>Philodinidae</taxon>
        <taxon>Didymodactylos</taxon>
    </lineage>
</organism>
<evidence type="ECO:0000313" key="3">
    <source>
        <dbReference type="EMBL" id="CAF3592710.1"/>
    </source>
</evidence>
<evidence type="ECO:0000313" key="2">
    <source>
        <dbReference type="EMBL" id="CAF1582578.1"/>
    </source>
</evidence>
<dbReference type="EMBL" id="CAJNOQ010000491">
    <property type="protein sequence ID" value="CAF0807210.1"/>
    <property type="molecule type" value="Genomic_DNA"/>
</dbReference>
<comment type="caution">
    <text evidence="1">The sequence shown here is derived from an EMBL/GenBank/DDBJ whole genome shotgun (WGS) entry which is preliminary data.</text>
</comment>
<sequence>MKLIQNQFGSIIYQRYINDIFTTKNSDYNPYNTDKDKFKFEKAYKKSLRFLRSHCNNWEYNLLNVKDNSNGIVYKRKYNLKVHPSTNELKMAMNIQKFIQYNINKYNYCLNEQNINHISLYENECILI</sequence>